<dbReference type="CDD" id="cd01335">
    <property type="entry name" value="Radical_SAM"/>
    <property type="match status" value="1"/>
</dbReference>
<dbReference type="GO" id="GO:0006779">
    <property type="term" value="P:porphyrin-containing compound biosynthetic process"/>
    <property type="evidence" value="ECO:0007669"/>
    <property type="project" value="TreeGrafter"/>
</dbReference>
<dbReference type="SUPFAM" id="SSF102114">
    <property type="entry name" value="Radical SAM enzymes"/>
    <property type="match status" value="1"/>
</dbReference>
<dbReference type="PANTHER" id="PTHR13932">
    <property type="entry name" value="COPROPORPHYRINIGEN III OXIDASE"/>
    <property type="match status" value="1"/>
</dbReference>
<dbReference type="SFLD" id="SFLDS00029">
    <property type="entry name" value="Radical_SAM"/>
    <property type="match status" value="1"/>
</dbReference>
<dbReference type="PROSITE" id="PS51918">
    <property type="entry name" value="RADICAL_SAM"/>
    <property type="match status" value="1"/>
</dbReference>
<proteinExistence type="predicted"/>
<evidence type="ECO:0000259" key="6">
    <source>
        <dbReference type="PROSITE" id="PS51918"/>
    </source>
</evidence>
<reference evidence="7" key="2">
    <citation type="submission" date="2021-10" db="EMBL/GenBank/DDBJ databases">
        <title>Collection of gut derived symbiotic bacterial strains cultured from healthy donors.</title>
        <authorList>
            <person name="Lin H."/>
            <person name="Littmann E."/>
            <person name="Kohout C."/>
            <person name="Pamer E.G."/>
        </authorList>
    </citation>
    <scope>NUCLEOTIDE SEQUENCE</scope>
    <source>
        <strain evidence="7">DFI.7.28A</strain>
    </source>
</reference>
<comment type="caution">
    <text evidence="8">The sequence shown here is derived from an EMBL/GenBank/DDBJ whole genome shotgun (WGS) entry which is preliminary data.</text>
</comment>
<dbReference type="Proteomes" id="UP000266066">
    <property type="component" value="Unassembled WGS sequence"/>
</dbReference>
<dbReference type="InterPro" id="IPR007197">
    <property type="entry name" value="rSAM"/>
</dbReference>
<sequence length="442" mass="51119">MINELVTEREWHHLYPEVDQEYVWEYPLFRGESEPGKNLFESQDTPLSNDLGLYIHVPFCLYRCPMCGFYMEIVKDRSFSKRYTDALIKEFMTYKAHFDFSTKKLKSVYFGGGTASLLEAEDVGRIVTLIKDTITNNETVEITVENHPNIATKKYLEDLKKIGVNRVSFGIQSFDDADLRLLKLKQREEQNVKILQTALEVGFDTVAADLIYSIPNQTIDVFLSNVNKLISMGVSTISLYSMGLSERQEDLYDLMPSQEVEHQMFSESMQLLLENGYVQVAQPDFCLPNHINHDTEITWKAPQGEQISLGAGAWSYYNNFLYCNTHNSKKYMEDVFNNGYSIQYIQKATLDDQMSRYMVLGARCFDIPDEPFKNYFGASIFDIYGQEIRLLESQGLIERTKTGISVTMNGRYYVDNISKTFYSPANRCRLQPYCYGVGDEWR</sequence>
<dbReference type="AlphaFoldDB" id="A0A395UZW4"/>
<name>A0A395UZW4_9FIRM</name>
<feature type="domain" description="Radical SAM core" evidence="6">
    <location>
        <begin position="45"/>
        <end position="278"/>
    </location>
</feature>
<organism evidence="8 9">
    <name type="scientific">Agathobacter rectalis</name>
    <dbReference type="NCBI Taxonomy" id="39491"/>
    <lineage>
        <taxon>Bacteria</taxon>
        <taxon>Bacillati</taxon>
        <taxon>Bacillota</taxon>
        <taxon>Clostridia</taxon>
        <taxon>Lachnospirales</taxon>
        <taxon>Lachnospiraceae</taxon>
        <taxon>Agathobacter</taxon>
    </lineage>
</organism>
<evidence type="ECO:0000313" key="9">
    <source>
        <dbReference type="Proteomes" id="UP000266066"/>
    </source>
</evidence>
<gene>
    <name evidence="8" type="ORF">DWY38_11495</name>
    <name evidence="7" type="ORF">LIZ82_13705</name>
</gene>
<reference evidence="8 9" key="1">
    <citation type="submission" date="2018-08" db="EMBL/GenBank/DDBJ databases">
        <title>A genome reference for cultivated species of the human gut microbiota.</title>
        <authorList>
            <person name="Zou Y."/>
            <person name="Xue W."/>
            <person name="Luo G."/>
        </authorList>
    </citation>
    <scope>NUCLEOTIDE SEQUENCE [LARGE SCALE GENOMIC DNA]</scope>
    <source>
        <strain evidence="8 9">AF25-15</strain>
    </source>
</reference>
<evidence type="ECO:0000313" key="7">
    <source>
        <dbReference type="EMBL" id="MCB6961934.1"/>
    </source>
</evidence>
<protein>
    <recommendedName>
        <fullName evidence="1">Heme chaperone HemW</fullName>
    </recommendedName>
</protein>
<dbReference type="InterPro" id="IPR034505">
    <property type="entry name" value="Coproporphyrinogen-III_oxidase"/>
</dbReference>
<dbReference type="InterPro" id="IPR006638">
    <property type="entry name" value="Elp3/MiaA/NifB-like_rSAM"/>
</dbReference>
<dbReference type="Pfam" id="PF04055">
    <property type="entry name" value="Radical_SAM"/>
    <property type="match status" value="1"/>
</dbReference>
<evidence type="ECO:0000256" key="2">
    <source>
        <dbReference type="ARBA" id="ARBA00022691"/>
    </source>
</evidence>
<keyword evidence="3" id="KW-0479">Metal-binding</keyword>
<dbReference type="InterPro" id="IPR010723">
    <property type="entry name" value="HemN_C"/>
</dbReference>
<dbReference type="SFLD" id="SFLDG01065">
    <property type="entry name" value="anaerobic_coproporphyrinogen-I"/>
    <property type="match status" value="1"/>
</dbReference>
<dbReference type="InterPro" id="IPR058240">
    <property type="entry name" value="rSAM_sf"/>
</dbReference>
<accession>A0A395UZW4</accession>
<dbReference type="EMBL" id="QRUJ01000013">
    <property type="protein sequence ID" value="RGR53318.1"/>
    <property type="molecule type" value="Genomic_DNA"/>
</dbReference>
<dbReference type="RefSeq" id="WP_118392411.1">
    <property type="nucleotide sequence ID" value="NZ_JAJCJQ010000027.1"/>
</dbReference>
<dbReference type="Gene3D" id="3.20.20.70">
    <property type="entry name" value="Aldolase class I"/>
    <property type="match status" value="1"/>
</dbReference>
<dbReference type="GO" id="GO:0051539">
    <property type="term" value="F:4 iron, 4 sulfur cluster binding"/>
    <property type="evidence" value="ECO:0007669"/>
    <property type="project" value="TreeGrafter"/>
</dbReference>
<dbReference type="InterPro" id="IPR013785">
    <property type="entry name" value="Aldolase_TIM"/>
</dbReference>
<evidence type="ECO:0000256" key="1">
    <source>
        <dbReference type="ARBA" id="ARBA00017228"/>
    </source>
</evidence>
<dbReference type="GO" id="GO:0046872">
    <property type="term" value="F:metal ion binding"/>
    <property type="evidence" value="ECO:0007669"/>
    <property type="project" value="UniProtKB-KW"/>
</dbReference>
<dbReference type="GO" id="GO:0005737">
    <property type="term" value="C:cytoplasm"/>
    <property type="evidence" value="ECO:0007669"/>
    <property type="project" value="TreeGrafter"/>
</dbReference>
<dbReference type="SMART" id="SM00729">
    <property type="entry name" value="Elp3"/>
    <property type="match status" value="1"/>
</dbReference>
<keyword evidence="2" id="KW-0949">S-adenosyl-L-methionine</keyword>
<keyword evidence="5" id="KW-0411">Iron-sulfur</keyword>
<dbReference type="PANTHER" id="PTHR13932:SF5">
    <property type="entry name" value="RADICAL S-ADENOSYL METHIONINE DOMAIN-CONTAINING PROTEIN 1, MITOCHONDRIAL"/>
    <property type="match status" value="1"/>
</dbReference>
<evidence type="ECO:0000256" key="3">
    <source>
        <dbReference type="ARBA" id="ARBA00022723"/>
    </source>
</evidence>
<dbReference type="Proteomes" id="UP001197741">
    <property type="component" value="Unassembled WGS sequence"/>
</dbReference>
<evidence type="ECO:0000256" key="4">
    <source>
        <dbReference type="ARBA" id="ARBA00023004"/>
    </source>
</evidence>
<dbReference type="EMBL" id="JAJCJQ010000027">
    <property type="protein sequence ID" value="MCB6961934.1"/>
    <property type="molecule type" value="Genomic_DNA"/>
</dbReference>
<evidence type="ECO:0000256" key="5">
    <source>
        <dbReference type="ARBA" id="ARBA00023014"/>
    </source>
</evidence>
<dbReference type="GO" id="GO:0003824">
    <property type="term" value="F:catalytic activity"/>
    <property type="evidence" value="ECO:0007669"/>
    <property type="project" value="InterPro"/>
</dbReference>
<keyword evidence="4" id="KW-0408">Iron</keyword>
<dbReference type="Pfam" id="PF06969">
    <property type="entry name" value="HemN_C"/>
    <property type="match status" value="1"/>
</dbReference>
<evidence type="ECO:0000313" key="8">
    <source>
        <dbReference type="EMBL" id="RGR53318.1"/>
    </source>
</evidence>